<keyword evidence="3" id="KW-1185">Reference proteome</keyword>
<dbReference type="Proteomes" id="UP001303046">
    <property type="component" value="Unassembled WGS sequence"/>
</dbReference>
<protein>
    <submittedName>
        <fullName evidence="2">Uncharacterized protein</fullName>
    </submittedName>
</protein>
<gene>
    <name evidence="2" type="primary">Necator_chrX.g22115</name>
    <name evidence="2" type="ORF">RB195_021954</name>
</gene>
<evidence type="ECO:0000256" key="1">
    <source>
        <dbReference type="SAM" id="Phobius"/>
    </source>
</evidence>
<organism evidence="2 3">
    <name type="scientific">Necator americanus</name>
    <name type="common">Human hookworm</name>
    <dbReference type="NCBI Taxonomy" id="51031"/>
    <lineage>
        <taxon>Eukaryota</taxon>
        <taxon>Metazoa</taxon>
        <taxon>Ecdysozoa</taxon>
        <taxon>Nematoda</taxon>
        <taxon>Chromadorea</taxon>
        <taxon>Rhabditida</taxon>
        <taxon>Rhabditina</taxon>
        <taxon>Rhabditomorpha</taxon>
        <taxon>Strongyloidea</taxon>
        <taxon>Ancylostomatidae</taxon>
        <taxon>Bunostominae</taxon>
        <taxon>Necator</taxon>
    </lineage>
</organism>
<keyword evidence="1" id="KW-1133">Transmembrane helix</keyword>
<keyword evidence="1" id="KW-0472">Membrane</keyword>
<proteinExistence type="predicted"/>
<evidence type="ECO:0000313" key="2">
    <source>
        <dbReference type="EMBL" id="KAK6760688.1"/>
    </source>
</evidence>
<accession>A0ABR1EDJ0</accession>
<reference evidence="2 3" key="1">
    <citation type="submission" date="2023-08" db="EMBL/GenBank/DDBJ databases">
        <title>A Necator americanus chromosomal reference genome.</title>
        <authorList>
            <person name="Ilik V."/>
            <person name="Petrzelkova K.J."/>
            <person name="Pardy F."/>
            <person name="Fuh T."/>
            <person name="Niatou-Singa F.S."/>
            <person name="Gouil Q."/>
            <person name="Baker L."/>
            <person name="Ritchie M.E."/>
            <person name="Jex A.R."/>
            <person name="Gazzola D."/>
            <person name="Li H."/>
            <person name="Toshio Fujiwara R."/>
            <person name="Zhan B."/>
            <person name="Aroian R.V."/>
            <person name="Pafco B."/>
            <person name="Schwarz E.M."/>
        </authorList>
    </citation>
    <scope>NUCLEOTIDE SEQUENCE [LARGE SCALE GENOMIC DNA]</scope>
    <source>
        <strain evidence="2 3">Aroian</strain>
        <tissue evidence="2">Whole animal</tissue>
    </source>
</reference>
<name>A0ABR1EDJ0_NECAM</name>
<comment type="caution">
    <text evidence="2">The sequence shown here is derived from an EMBL/GenBank/DDBJ whole genome shotgun (WGS) entry which is preliminary data.</text>
</comment>
<dbReference type="EMBL" id="JAVFWL010000006">
    <property type="protein sequence ID" value="KAK6760688.1"/>
    <property type="molecule type" value="Genomic_DNA"/>
</dbReference>
<keyword evidence="1" id="KW-0812">Transmembrane</keyword>
<sequence length="427" mass="47322">MRVQKFSIRRDKTVRFPLSVIQSVQYVQSDFNPFSGSISTGNWTSPHTFQMITKPVAIDIFVQHLGVSIDKTTGCLLYFGRLSLVDCFIVDLSQFKSNNGGEQSLSLTGTQLGTQLQLTLSIQCINGMMGDMCDMSCSTAATANNFVICTNNRTGEHFNCTYNSYNAQVSQCALCATGSTAFNGTCVVPIKEVYLGVSKAFRIWTIVLGCLLGIAVLLLLCLIITYIIVKNRERYDERLYNTSNVYTNGQAGRRLLEEEKVSKIASVKGRERYDDGSAYRTSKTTGVSGVYANGQAGRHLFEEEDITKSASVKGRECYDQGSTYRTSRTTGVSGVYTDGQAGRHLLEEEDITKSASVKSRGRYDEGSANRTRKATDVYTNGHAVRPLIQEEEWTTITRRPITTELESSYIRTGVITTTTTSRQEHQV</sequence>
<evidence type="ECO:0000313" key="3">
    <source>
        <dbReference type="Proteomes" id="UP001303046"/>
    </source>
</evidence>
<feature type="transmembrane region" description="Helical" evidence="1">
    <location>
        <begin position="203"/>
        <end position="229"/>
    </location>
</feature>